<sequence>MTARNSDQERCPFPEVAESLRPYIRTRQEANAIRRSLQATLPIASINLGQPQKPGDVDVSSLHGVRKAYWKALEAHRQAQARYDALKTELEDIVHTDPDEVPPVDEGSASLTESYLPMMRQKEKRRRLKVIEKSLARIEANGDGTANQSLDKVARRQVGEPPVPPSTSGFTDRDADFSAEYDLTQLKKAILNVKSQLEAHKGPVEMPNGVNGDGHDPQAELRGLQRAHNELTAWMEQQLALISDVGSAKDTSDGSSTMSGQNGDSAHDMVEIESLYELYLGARQRLLDVVAHPPMATSPPPSPPDMTRRGSDSGLSESRTASSETLLPFMAALASSKQKEQQLLQQTAYTRRQLASAEAQNEALLSRLADESHLVQPDLRRGAPHGKHWAEAAASAGSATREEVGRRLKSGHVAADSAAKSLRAIKDMPDSFDNLLG</sequence>
<keyword evidence="3" id="KW-1185">Reference proteome</keyword>
<accession>N1PK04</accession>
<dbReference type="AlphaFoldDB" id="N1PK04"/>
<reference evidence="3" key="1">
    <citation type="journal article" date="2012" name="PLoS Genet.">
        <title>The genomes of the fungal plant pathogens Cladosporium fulvum and Dothistroma septosporum reveal adaptation to different hosts and lifestyles but also signatures of common ancestry.</title>
        <authorList>
            <person name="de Wit P.J.G.M."/>
            <person name="van der Burgt A."/>
            <person name="Oekmen B."/>
            <person name="Stergiopoulos I."/>
            <person name="Abd-Elsalam K.A."/>
            <person name="Aerts A.L."/>
            <person name="Bahkali A.H."/>
            <person name="Beenen H.G."/>
            <person name="Chettri P."/>
            <person name="Cox M.P."/>
            <person name="Datema E."/>
            <person name="de Vries R.P."/>
            <person name="Dhillon B."/>
            <person name="Ganley A.R."/>
            <person name="Griffiths S.A."/>
            <person name="Guo Y."/>
            <person name="Hamelin R.C."/>
            <person name="Henrissat B."/>
            <person name="Kabir M.S."/>
            <person name="Jashni M.K."/>
            <person name="Kema G."/>
            <person name="Klaubauf S."/>
            <person name="Lapidus A."/>
            <person name="Levasseur A."/>
            <person name="Lindquist E."/>
            <person name="Mehrabi R."/>
            <person name="Ohm R.A."/>
            <person name="Owen T.J."/>
            <person name="Salamov A."/>
            <person name="Schwelm A."/>
            <person name="Schijlen E."/>
            <person name="Sun H."/>
            <person name="van den Burg H.A."/>
            <person name="van Ham R.C.H.J."/>
            <person name="Zhang S."/>
            <person name="Goodwin S.B."/>
            <person name="Grigoriev I.V."/>
            <person name="Collemare J."/>
            <person name="Bradshaw R.E."/>
        </authorList>
    </citation>
    <scope>NUCLEOTIDE SEQUENCE [LARGE SCALE GENOMIC DNA]</scope>
    <source>
        <strain evidence="3">NZE10 / CBS 128990</strain>
    </source>
</reference>
<feature type="compositionally biased region" description="Polar residues" evidence="1">
    <location>
        <begin position="253"/>
        <end position="264"/>
    </location>
</feature>
<dbReference type="eggNOG" id="ENOG502S94T">
    <property type="taxonomic scope" value="Eukaryota"/>
</dbReference>
<dbReference type="EMBL" id="KB446539">
    <property type="protein sequence ID" value="EME43847.1"/>
    <property type="molecule type" value="Genomic_DNA"/>
</dbReference>
<name>N1PK04_DOTSN</name>
<evidence type="ECO:0000256" key="1">
    <source>
        <dbReference type="SAM" id="MobiDB-lite"/>
    </source>
</evidence>
<reference evidence="2 3" key="2">
    <citation type="journal article" date="2012" name="PLoS Pathog.">
        <title>Diverse lifestyles and strategies of plant pathogenesis encoded in the genomes of eighteen Dothideomycetes fungi.</title>
        <authorList>
            <person name="Ohm R.A."/>
            <person name="Feau N."/>
            <person name="Henrissat B."/>
            <person name="Schoch C.L."/>
            <person name="Horwitz B.A."/>
            <person name="Barry K.W."/>
            <person name="Condon B.J."/>
            <person name="Copeland A.C."/>
            <person name="Dhillon B."/>
            <person name="Glaser F."/>
            <person name="Hesse C.N."/>
            <person name="Kosti I."/>
            <person name="LaButti K."/>
            <person name="Lindquist E.A."/>
            <person name="Lucas S."/>
            <person name="Salamov A.A."/>
            <person name="Bradshaw R.E."/>
            <person name="Ciuffetti L."/>
            <person name="Hamelin R.C."/>
            <person name="Kema G.H.J."/>
            <person name="Lawrence C."/>
            <person name="Scott J.A."/>
            <person name="Spatafora J.W."/>
            <person name="Turgeon B.G."/>
            <person name="de Wit P.J.G.M."/>
            <person name="Zhong S."/>
            <person name="Goodwin S.B."/>
            <person name="Grigoriev I.V."/>
        </authorList>
    </citation>
    <scope>NUCLEOTIDE SEQUENCE [LARGE SCALE GENOMIC DNA]</scope>
    <source>
        <strain evidence="3">NZE10 / CBS 128990</strain>
    </source>
</reference>
<feature type="region of interest" description="Disordered" evidence="1">
    <location>
        <begin position="292"/>
        <end position="322"/>
    </location>
</feature>
<dbReference type="OMA" id="QPRFKHA"/>
<evidence type="ECO:0000313" key="2">
    <source>
        <dbReference type="EMBL" id="EME43847.1"/>
    </source>
</evidence>
<organism evidence="2 3">
    <name type="scientific">Dothistroma septosporum (strain NZE10 / CBS 128990)</name>
    <name type="common">Red band needle blight fungus</name>
    <name type="synonym">Mycosphaerella pini</name>
    <dbReference type="NCBI Taxonomy" id="675120"/>
    <lineage>
        <taxon>Eukaryota</taxon>
        <taxon>Fungi</taxon>
        <taxon>Dikarya</taxon>
        <taxon>Ascomycota</taxon>
        <taxon>Pezizomycotina</taxon>
        <taxon>Dothideomycetes</taxon>
        <taxon>Dothideomycetidae</taxon>
        <taxon>Mycosphaerellales</taxon>
        <taxon>Mycosphaerellaceae</taxon>
        <taxon>Dothistroma</taxon>
    </lineage>
</organism>
<feature type="region of interest" description="Disordered" evidence="1">
    <location>
        <begin position="387"/>
        <end position="413"/>
    </location>
</feature>
<dbReference type="Proteomes" id="UP000016933">
    <property type="component" value="Unassembled WGS sequence"/>
</dbReference>
<dbReference type="OrthoDB" id="5402392at2759"/>
<evidence type="ECO:0000313" key="3">
    <source>
        <dbReference type="Proteomes" id="UP000016933"/>
    </source>
</evidence>
<dbReference type="HOGENOM" id="CLU_053358_0_0_1"/>
<protein>
    <submittedName>
        <fullName evidence="2">Uncharacterized protein</fullName>
    </submittedName>
</protein>
<proteinExistence type="predicted"/>
<gene>
    <name evidence="2" type="ORF">DOTSEDRAFT_171720</name>
</gene>
<feature type="region of interest" description="Disordered" evidence="1">
    <location>
        <begin position="245"/>
        <end position="266"/>
    </location>
</feature>
<feature type="compositionally biased region" description="Polar residues" evidence="1">
    <location>
        <begin position="313"/>
        <end position="322"/>
    </location>
</feature>